<feature type="active site" evidence="11">
    <location>
        <position position="100"/>
    </location>
</feature>
<evidence type="ECO:0000256" key="6">
    <source>
        <dbReference type="ARBA" id="ARBA00022629"/>
    </source>
</evidence>
<sequence>MKEYFKGIPEVKYEGKDSINPFAFKFYDAKRVIDGKSMEEHLKFAMSWWHTMTATGTDPFGAGTIDRNYGQTESMEIARAKVDAAFELMKKLGIKYFCFHDVDIVPEGKDLKETKENLSVIVDYIEEKMKGTDIKLLWGTANCFSSPRYMHGAGTSCNADSFSYAASQIKNAIDATIQLGGSGYVFWGGREGYETLLNTDMGFELDNMARLMKMAVKYARKKGFNGDFYIEPKPKEPTKHQYDFDAATVIGFLRKYDLMDDFKLNIEANHATLAGHTFPHELAVARINGVFGSVDANQGDSLLGWDTDQFPTDVKDATLSMLEIIKAGGFINGGLNFDAKVRRPSFTFEDIVYGYISGMDTFALGLIKAYEVIEDGRIDEFIEKRYASYESGIGKRILNDEVTLEELEAYTLENKERPMESGRQEYLETILNQILYK</sequence>
<dbReference type="RefSeq" id="WP_104408799.1">
    <property type="nucleotide sequence ID" value="NZ_PTIS01000001.1"/>
</dbReference>
<feature type="binding site" evidence="11">
    <location>
        <position position="267"/>
    </location>
    <ligand>
        <name>Mg(2+)</name>
        <dbReference type="ChEBI" id="CHEBI:18420"/>
        <label>1</label>
    </ligand>
</feature>
<accession>A0A2S6G0C8</accession>
<evidence type="ECO:0000256" key="3">
    <source>
        <dbReference type="ARBA" id="ARBA00011881"/>
    </source>
</evidence>
<feature type="active site" evidence="11">
    <location>
        <position position="103"/>
    </location>
</feature>
<dbReference type="NCBIfam" id="NF003998">
    <property type="entry name" value="PRK05474.1"/>
    <property type="match status" value="1"/>
</dbReference>
<dbReference type="STRING" id="37659.GCA_000703125_00034"/>
<evidence type="ECO:0000256" key="5">
    <source>
        <dbReference type="ARBA" id="ARBA00018232"/>
    </source>
</evidence>
<feature type="binding site" evidence="11">
    <location>
        <position position="270"/>
    </location>
    <ligand>
        <name>Mg(2+)</name>
        <dbReference type="ChEBI" id="CHEBI:18420"/>
        <label>2</label>
    </ligand>
</feature>
<dbReference type="InterPro" id="IPR036237">
    <property type="entry name" value="Xyl_isomerase-like_sf"/>
</dbReference>
<dbReference type="GO" id="GO:0009045">
    <property type="term" value="F:xylose isomerase activity"/>
    <property type="evidence" value="ECO:0007669"/>
    <property type="project" value="UniProtKB-UniRule"/>
</dbReference>
<feature type="binding site" evidence="11">
    <location>
        <position position="338"/>
    </location>
    <ligand>
        <name>Mg(2+)</name>
        <dbReference type="ChEBI" id="CHEBI:18420"/>
        <label>1</label>
    </ligand>
</feature>
<keyword evidence="9 11" id="KW-0119">Carbohydrate metabolism</keyword>
<dbReference type="NCBIfam" id="TIGR02630">
    <property type="entry name" value="xylose_isom_A"/>
    <property type="match status" value="1"/>
</dbReference>
<feature type="binding site" evidence="11">
    <location>
        <position position="267"/>
    </location>
    <ligand>
        <name>Mg(2+)</name>
        <dbReference type="ChEBI" id="CHEBI:18420"/>
        <label>2</label>
    </ligand>
</feature>
<comment type="subcellular location">
    <subcellularLocation>
        <location evidence="1 11 13">Cytoplasm</location>
    </subcellularLocation>
</comment>
<name>A0A2S6G0C8_9CLOT</name>
<dbReference type="GO" id="GO:0042732">
    <property type="term" value="P:D-xylose metabolic process"/>
    <property type="evidence" value="ECO:0007669"/>
    <property type="project" value="UniProtKB-UniRule"/>
</dbReference>
<dbReference type="GO" id="GO:0005737">
    <property type="term" value="C:cytoplasm"/>
    <property type="evidence" value="ECO:0007669"/>
    <property type="project" value="UniProtKB-SubCell"/>
</dbReference>
<comment type="similarity">
    <text evidence="2 11 12">Belongs to the xylose isomerase family.</text>
</comment>
<reference evidence="14 15" key="1">
    <citation type="submission" date="2018-02" db="EMBL/GenBank/DDBJ databases">
        <title>Genomic Encyclopedia of Archaeal and Bacterial Type Strains, Phase II (KMG-II): from individual species to whole genera.</title>
        <authorList>
            <person name="Goeker M."/>
        </authorList>
    </citation>
    <scope>NUCLEOTIDE SEQUENCE [LARGE SCALE GENOMIC DNA]</scope>
    <source>
        <strain evidence="14 15">DSM 15099</strain>
    </source>
</reference>
<evidence type="ECO:0000256" key="1">
    <source>
        <dbReference type="ARBA" id="ARBA00004496"/>
    </source>
</evidence>
<dbReference type="InterPro" id="IPR001998">
    <property type="entry name" value="Xylose_isomerase"/>
</dbReference>
<dbReference type="PANTHER" id="PTHR48408:SF1">
    <property type="entry name" value="XYLOSE ISOMERASE"/>
    <property type="match status" value="1"/>
</dbReference>
<evidence type="ECO:0000256" key="4">
    <source>
        <dbReference type="ARBA" id="ARBA00011958"/>
    </source>
</evidence>
<evidence type="ECO:0000256" key="8">
    <source>
        <dbReference type="ARBA" id="ARBA00023235"/>
    </source>
</evidence>
<evidence type="ECO:0000256" key="2">
    <source>
        <dbReference type="ARBA" id="ARBA00005765"/>
    </source>
</evidence>
<keyword evidence="8 11" id="KW-0413">Isomerase</keyword>
<dbReference type="AlphaFoldDB" id="A0A2S6G0C8"/>
<comment type="catalytic activity">
    <reaction evidence="10 11 12">
        <text>alpha-D-xylose = alpha-D-xylulofuranose</text>
        <dbReference type="Rhea" id="RHEA:22816"/>
        <dbReference type="ChEBI" id="CHEBI:28518"/>
        <dbReference type="ChEBI" id="CHEBI:188998"/>
        <dbReference type="EC" id="5.3.1.5"/>
    </reaction>
</comment>
<dbReference type="InterPro" id="IPR013452">
    <property type="entry name" value="Xylose_isom_bac"/>
</dbReference>
<evidence type="ECO:0000313" key="14">
    <source>
        <dbReference type="EMBL" id="PPK49384.1"/>
    </source>
</evidence>
<evidence type="ECO:0000313" key="15">
    <source>
        <dbReference type="Proteomes" id="UP000239863"/>
    </source>
</evidence>
<proteinExistence type="inferred from homology"/>
<feature type="binding site" evidence="11">
    <location>
        <position position="306"/>
    </location>
    <ligand>
        <name>Mg(2+)</name>
        <dbReference type="ChEBI" id="CHEBI:18420"/>
        <label>2</label>
    </ligand>
</feature>
<comment type="cofactor">
    <cofactor evidence="11">
        <name>Mg(2+)</name>
        <dbReference type="ChEBI" id="CHEBI:18420"/>
    </cofactor>
    <text evidence="11">Binds 2 magnesium ions per subunit.</text>
</comment>
<keyword evidence="11" id="KW-0963">Cytoplasm</keyword>
<feature type="binding site" evidence="11">
    <location>
        <position position="231"/>
    </location>
    <ligand>
        <name>Mg(2+)</name>
        <dbReference type="ChEBI" id="CHEBI:18420"/>
        <label>1</label>
    </ligand>
</feature>
<keyword evidence="7 11" id="KW-0479">Metal-binding</keyword>
<organism evidence="14 15">
    <name type="scientific">Clostridium algidicarnis DSM 15099</name>
    <dbReference type="NCBI Taxonomy" id="1121295"/>
    <lineage>
        <taxon>Bacteria</taxon>
        <taxon>Bacillati</taxon>
        <taxon>Bacillota</taxon>
        <taxon>Clostridia</taxon>
        <taxon>Eubacteriales</taxon>
        <taxon>Clostridiaceae</taxon>
        <taxon>Clostridium</taxon>
    </lineage>
</organism>
<dbReference type="PROSITE" id="PS51415">
    <property type="entry name" value="XYLOSE_ISOMERASE"/>
    <property type="match status" value="1"/>
</dbReference>
<dbReference type="EMBL" id="PTIS01000001">
    <property type="protein sequence ID" value="PPK49384.1"/>
    <property type="molecule type" value="Genomic_DNA"/>
</dbReference>
<dbReference type="Proteomes" id="UP000239863">
    <property type="component" value="Unassembled WGS sequence"/>
</dbReference>
<keyword evidence="6 11" id="KW-0859">Xylose metabolism</keyword>
<gene>
    <name evidence="11" type="primary">xylA</name>
    <name evidence="14" type="ORF">BD821_10144</name>
</gene>
<evidence type="ECO:0000256" key="10">
    <source>
        <dbReference type="ARBA" id="ARBA00033659"/>
    </source>
</evidence>
<dbReference type="HAMAP" id="MF_00455">
    <property type="entry name" value="Xylose_isom_A"/>
    <property type="match status" value="1"/>
</dbReference>
<protein>
    <recommendedName>
        <fullName evidence="5 11">Xylose isomerase</fullName>
        <ecNumber evidence="4 11">5.3.1.5</ecNumber>
    </recommendedName>
</protein>
<feature type="binding site" evidence="11">
    <location>
        <position position="308"/>
    </location>
    <ligand>
        <name>Mg(2+)</name>
        <dbReference type="ChEBI" id="CHEBI:18420"/>
        <label>2</label>
    </ligand>
</feature>
<evidence type="ECO:0000256" key="11">
    <source>
        <dbReference type="HAMAP-Rule" id="MF_00455"/>
    </source>
</evidence>
<comment type="caution">
    <text evidence="14">The sequence shown here is derived from an EMBL/GenBank/DDBJ whole genome shotgun (WGS) entry which is preliminary data.</text>
</comment>
<dbReference type="FunFam" id="3.20.20.150:FF:000002">
    <property type="entry name" value="Xylose isomerase"/>
    <property type="match status" value="1"/>
</dbReference>
<comment type="subunit">
    <text evidence="3 11 13">Homotetramer.</text>
</comment>
<evidence type="ECO:0000256" key="7">
    <source>
        <dbReference type="ARBA" id="ARBA00022723"/>
    </source>
</evidence>
<dbReference type="SUPFAM" id="SSF51658">
    <property type="entry name" value="Xylose isomerase-like"/>
    <property type="match status" value="1"/>
</dbReference>
<evidence type="ECO:0000256" key="9">
    <source>
        <dbReference type="ARBA" id="ARBA00023277"/>
    </source>
</evidence>
<dbReference type="OrthoDB" id="9763981at2"/>
<evidence type="ECO:0000256" key="12">
    <source>
        <dbReference type="RuleBase" id="RU000609"/>
    </source>
</evidence>
<dbReference type="PANTHER" id="PTHR48408">
    <property type="match status" value="1"/>
</dbReference>
<feature type="binding site" evidence="11">
    <location>
        <position position="295"/>
    </location>
    <ligand>
        <name>Mg(2+)</name>
        <dbReference type="ChEBI" id="CHEBI:18420"/>
        <label>1</label>
    </ligand>
</feature>
<keyword evidence="11" id="KW-0460">Magnesium</keyword>
<evidence type="ECO:0000256" key="13">
    <source>
        <dbReference type="RuleBase" id="RU000610"/>
    </source>
</evidence>
<dbReference type="PRINTS" id="PR00688">
    <property type="entry name" value="XYLOSISMRASE"/>
</dbReference>
<dbReference type="Gene3D" id="3.20.20.150">
    <property type="entry name" value="Divalent-metal-dependent TIM barrel enzymes"/>
    <property type="match status" value="1"/>
</dbReference>
<dbReference type="EC" id="5.3.1.5" evidence="4 11"/>
<dbReference type="GO" id="GO:0000287">
    <property type="term" value="F:magnesium ion binding"/>
    <property type="evidence" value="ECO:0007669"/>
    <property type="project" value="UniProtKB-UniRule"/>
</dbReference>